<reference evidence="1" key="1">
    <citation type="journal article" date="2014" name="Int. J. Syst. Evol. Microbiol.">
        <title>Complete genome sequence of Corynebacterium casei LMG S-19264T (=DSM 44701T), isolated from a smear-ripened cheese.</title>
        <authorList>
            <consortium name="US DOE Joint Genome Institute (JGI-PGF)"/>
            <person name="Walter F."/>
            <person name="Albersmeier A."/>
            <person name="Kalinowski J."/>
            <person name="Ruckert C."/>
        </authorList>
    </citation>
    <scope>NUCLEOTIDE SEQUENCE</scope>
    <source>
        <strain evidence="1">KCTC 22164</strain>
    </source>
</reference>
<comment type="caution">
    <text evidence="1">The sequence shown here is derived from an EMBL/GenBank/DDBJ whole genome shotgun (WGS) entry which is preliminary data.</text>
</comment>
<evidence type="ECO:0000313" key="2">
    <source>
        <dbReference type="Proteomes" id="UP000631300"/>
    </source>
</evidence>
<name>A0A918JGE2_9ALTE</name>
<protein>
    <submittedName>
        <fullName evidence="1">Uncharacterized protein</fullName>
    </submittedName>
</protein>
<accession>A0A918JGE2</accession>
<dbReference type="Proteomes" id="UP000631300">
    <property type="component" value="Unassembled WGS sequence"/>
</dbReference>
<reference evidence="1" key="2">
    <citation type="submission" date="2020-09" db="EMBL/GenBank/DDBJ databases">
        <authorList>
            <person name="Sun Q."/>
            <person name="Kim S."/>
        </authorList>
    </citation>
    <scope>NUCLEOTIDE SEQUENCE</scope>
    <source>
        <strain evidence="1">KCTC 22164</strain>
    </source>
</reference>
<proteinExistence type="predicted"/>
<evidence type="ECO:0000313" key="1">
    <source>
        <dbReference type="EMBL" id="GGW77220.1"/>
    </source>
</evidence>
<dbReference type="EMBL" id="BMXP01000001">
    <property type="protein sequence ID" value="GGW77220.1"/>
    <property type="molecule type" value="Genomic_DNA"/>
</dbReference>
<organism evidence="1 2">
    <name type="scientific">Alteromonas halophila</name>
    <dbReference type="NCBI Taxonomy" id="516698"/>
    <lineage>
        <taxon>Bacteria</taxon>
        <taxon>Pseudomonadati</taxon>
        <taxon>Pseudomonadota</taxon>
        <taxon>Gammaproteobacteria</taxon>
        <taxon>Alteromonadales</taxon>
        <taxon>Alteromonadaceae</taxon>
        <taxon>Alteromonas/Salinimonas group</taxon>
        <taxon>Alteromonas</taxon>
    </lineage>
</organism>
<gene>
    <name evidence="1" type="ORF">GCM10007391_07720</name>
</gene>
<keyword evidence="2" id="KW-1185">Reference proteome</keyword>
<dbReference type="AlphaFoldDB" id="A0A918JGE2"/>
<sequence length="54" mass="5944">MRLSYRNVPDTDYIIGLEVPAFEGTTVWLSGARKTVLPDVAGRHTFSGNGAENY</sequence>